<feature type="region of interest" description="Disordered" evidence="1">
    <location>
        <begin position="1"/>
        <end position="146"/>
    </location>
</feature>
<evidence type="ECO:0000313" key="3">
    <source>
        <dbReference type="Proteomes" id="UP000757232"/>
    </source>
</evidence>
<feature type="compositionally biased region" description="Polar residues" evidence="1">
    <location>
        <begin position="119"/>
        <end position="130"/>
    </location>
</feature>
<dbReference type="AlphaFoldDB" id="A0A9Q5HWS2"/>
<sequence length="176" mass="18946">MPTAPGASRPTRFHSSKQSTSMSPPLAFKPTPPKRSASAPTPARRPTTAATPRHRPSTSSAHHSRSKAASPKPRSAQPSRSRSAPISKPNGNNSKPHSKNSGSGGRTSHSTTPHHSRSAGQKHSSNSSGGRQHVHRQPGSSSSRPVYVVCNRKHADEGFYARCQKILRRYVTWGPR</sequence>
<dbReference type="Proteomes" id="UP000757232">
    <property type="component" value="Unassembled WGS sequence"/>
</dbReference>
<feature type="compositionally biased region" description="Low complexity" evidence="1">
    <location>
        <begin position="67"/>
        <end position="85"/>
    </location>
</feature>
<dbReference type="OrthoDB" id="3256404at2759"/>
<feature type="compositionally biased region" description="Basic residues" evidence="1">
    <location>
        <begin position="52"/>
        <end position="66"/>
    </location>
</feature>
<dbReference type="EMBL" id="LNZH02000192">
    <property type="protein sequence ID" value="OCB87366.1"/>
    <property type="molecule type" value="Genomic_DNA"/>
</dbReference>
<evidence type="ECO:0000313" key="2">
    <source>
        <dbReference type="EMBL" id="OCB87366.1"/>
    </source>
</evidence>
<reference evidence="2" key="1">
    <citation type="submission" date="2016-06" db="EMBL/GenBank/DDBJ databases">
        <title>Draft Genome sequence of the fungus Inonotus baumii.</title>
        <authorList>
            <person name="Zhu H."/>
            <person name="Lin W."/>
        </authorList>
    </citation>
    <scope>NUCLEOTIDE SEQUENCE</scope>
    <source>
        <strain evidence="2">821</strain>
    </source>
</reference>
<gene>
    <name evidence="2" type="ORF">A7U60_g5506</name>
</gene>
<name>A0A9Q5HWS2_SANBA</name>
<accession>A0A9Q5HWS2</accession>
<feature type="compositionally biased region" description="Low complexity" evidence="1">
    <location>
        <begin position="34"/>
        <end position="51"/>
    </location>
</feature>
<protein>
    <submittedName>
        <fullName evidence="2">Uncharacterized protein</fullName>
    </submittedName>
</protein>
<comment type="caution">
    <text evidence="2">The sequence shown here is derived from an EMBL/GenBank/DDBJ whole genome shotgun (WGS) entry which is preliminary data.</text>
</comment>
<organism evidence="2 3">
    <name type="scientific">Sanghuangporus baumii</name>
    <name type="common">Phellinus baumii</name>
    <dbReference type="NCBI Taxonomy" id="108892"/>
    <lineage>
        <taxon>Eukaryota</taxon>
        <taxon>Fungi</taxon>
        <taxon>Dikarya</taxon>
        <taxon>Basidiomycota</taxon>
        <taxon>Agaricomycotina</taxon>
        <taxon>Agaricomycetes</taxon>
        <taxon>Hymenochaetales</taxon>
        <taxon>Hymenochaetaceae</taxon>
        <taxon>Sanghuangporus</taxon>
    </lineage>
</organism>
<evidence type="ECO:0000256" key="1">
    <source>
        <dbReference type="SAM" id="MobiDB-lite"/>
    </source>
</evidence>
<keyword evidence="3" id="KW-1185">Reference proteome</keyword>
<proteinExistence type="predicted"/>